<dbReference type="SUPFAM" id="SSF51182">
    <property type="entry name" value="RmlC-like cupins"/>
    <property type="match status" value="1"/>
</dbReference>
<dbReference type="InterPro" id="IPR013096">
    <property type="entry name" value="Cupin_2"/>
</dbReference>
<organism evidence="3 4">
    <name type="scientific">Leisingera daeponensis</name>
    <dbReference type="NCBI Taxonomy" id="405746"/>
    <lineage>
        <taxon>Bacteria</taxon>
        <taxon>Pseudomonadati</taxon>
        <taxon>Pseudomonadota</taxon>
        <taxon>Alphaproteobacteria</taxon>
        <taxon>Rhodobacterales</taxon>
        <taxon>Roseobacteraceae</taxon>
        <taxon>Leisingera</taxon>
    </lineage>
</organism>
<dbReference type="InterPro" id="IPR011051">
    <property type="entry name" value="RmlC_Cupin_sf"/>
</dbReference>
<reference evidence="3 4" key="1">
    <citation type="submission" date="2021-06" db="EMBL/GenBank/DDBJ databases">
        <title>50 bacteria genomes isolated from Dapeng, Shenzhen, China.</title>
        <authorList>
            <person name="Zheng W."/>
            <person name="Yu S."/>
            <person name="Huang Y."/>
        </authorList>
    </citation>
    <scope>NUCLEOTIDE SEQUENCE [LARGE SCALE GENOMIC DNA]</scope>
    <source>
        <strain evidence="3 4">DP1N14-2</strain>
    </source>
</reference>
<dbReference type="EMBL" id="JAHVJA010000012">
    <property type="protein sequence ID" value="MBY6141667.1"/>
    <property type="molecule type" value="Genomic_DNA"/>
</dbReference>
<dbReference type="InterPro" id="IPR051610">
    <property type="entry name" value="GPI/OXD"/>
</dbReference>
<evidence type="ECO:0000313" key="3">
    <source>
        <dbReference type="EMBL" id="MBY6141667.1"/>
    </source>
</evidence>
<evidence type="ECO:0000256" key="1">
    <source>
        <dbReference type="ARBA" id="ARBA00022723"/>
    </source>
</evidence>
<dbReference type="RefSeq" id="WP_222509657.1">
    <property type="nucleotide sequence ID" value="NZ_JAHVJA010000012.1"/>
</dbReference>
<dbReference type="PANTHER" id="PTHR35848">
    <property type="entry name" value="OXALATE-BINDING PROTEIN"/>
    <property type="match status" value="1"/>
</dbReference>
<dbReference type="Pfam" id="PF07883">
    <property type="entry name" value="Cupin_2"/>
    <property type="match status" value="1"/>
</dbReference>
<dbReference type="Proteomes" id="UP000766629">
    <property type="component" value="Unassembled WGS sequence"/>
</dbReference>
<evidence type="ECO:0000259" key="2">
    <source>
        <dbReference type="Pfam" id="PF07883"/>
    </source>
</evidence>
<proteinExistence type="predicted"/>
<dbReference type="Gene3D" id="2.60.120.10">
    <property type="entry name" value="Jelly Rolls"/>
    <property type="match status" value="1"/>
</dbReference>
<protein>
    <submittedName>
        <fullName evidence="3">Cupin domain-containing protein</fullName>
    </submittedName>
</protein>
<evidence type="ECO:0000313" key="4">
    <source>
        <dbReference type="Proteomes" id="UP000766629"/>
    </source>
</evidence>
<gene>
    <name evidence="3" type="ORF">KUV26_19675</name>
</gene>
<keyword evidence="1" id="KW-0479">Metal-binding</keyword>
<sequence length="152" mass="16092">MTAELTTLAADLGDAEQLHQPSNLPHAPLAVDAAQVPLAGGTDPAYGEVRWRTLINGSDDAPRDMVLGIAEFGPGGRLLPHRHDPAEFYFGLEGTGMVTIDGIPHEIRPGVAIYVPGGAEHGTVAGRDGLRFAYGFAAPSFEQIQYRFSAQA</sequence>
<comment type="caution">
    <text evidence="3">The sequence shown here is derived from an EMBL/GenBank/DDBJ whole genome shotgun (WGS) entry which is preliminary data.</text>
</comment>
<accession>A0ABS7NLF2</accession>
<dbReference type="PANTHER" id="PTHR35848:SF6">
    <property type="entry name" value="CUPIN TYPE-2 DOMAIN-CONTAINING PROTEIN"/>
    <property type="match status" value="1"/>
</dbReference>
<name>A0ABS7NLF2_9RHOB</name>
<keyword evidence="4" id="KW-1185">Reference proteome</keyword>
<dbReference type="InterPro" id="IPR014710">
    <property type="entry name" value="RmlC-like_jellyroll"/>
</dbReference>
<feature type="domain" description="Cupin type-2" evidence="2">
    <location>
        <begin position="69"/>
        <end position="124"/>
    </location>
</feature>